<name>A0AAX4JI98_9TREE</name>
<feature type="chain" id="PRO_5043466735" description="ASST-domain-containing protein" evidence="2">
    <location>
        <begin position="18"/>
        <end position="575"/>
    </location>
</feature>
<evidence type="ECO:0000313" key="4">
    <source>
        <dbReference type="Proteomes" id="UP001355207"/>
    </source>
</evidence>
<dbReference type="InterPro" id="IPR039535">
    <property type="entry name" value="ASST-like"/>
</dbReference>
<evidence type="ECO:0008006" key="5">
    <source>
        <dbReference type="Google" id="ProtNLM"/>
    </source>
</evidence>
<keyword evidence="2" id="KW-0732">Signal</keyword>
<dbReference type="Pfam" id="PF14269">
    <property type="entry name" value="Arylsulfotran_2"/>
    <property type="match status" value="1"/>
</dbReference>
<dbReference type="PANTHER" id="PTHR35340:SF5">
    <property type="entry name" value="ASST-DOMAIN-CONTAINING PROTEIN"/>
    <property type="match status" value="1"/>
</dbReference>
<keyword evidence="4" id="KW-1185">Reference proteome</keyword>
<evidence type="ECO:0000313" key="3">
    <source>
        <dbReference type="EMBL" id="WWC85180.1"/>
    </source>
</evidence>
<proteinExistence type="predicted"/>
<dbReference type="InterPro" id="IPR053143">
    <property type="entry name" value="Arylsulfate_ST"/>
</dbReference>
<dbReference type="PANTHER" id="PTHR35340">
    <property type="entry name" value="PQQ ENZYME REPEAT PROTEIN-RELATED"/>
    <property type="match status" value="1"/>
</dbReference>
<accession>A0AAX4JI98</accession>
<dbReference type="AlphaFoldDB" id="A0AAX4JI98"/>
<feature type="region of interest" description="Disordered" evidence="1">
    <location>
        <begin position="506"/>
        <end position="553"/>
    </location>
</feature>
<dbReference type="GeneID" id="91090709"/>
<gene>
    <name evidence="3" type="ORF">L201_000037</name>
</gene>
<feature type="compositionally biased region" description="Low complexity" evidence="1">
    <location>
        <begin position="527"/>
        <end position="553"/>
    </location>
</feature>
<feature type="compositionally biased region" description="Polar residues" evidence="1">
    <location>
        <begin position="506"/>
        <end position="526"/>
    </location>
</feature>
<evidence type="ECO:0000256" key="2">
    <source>
        <dbReference type="SAM" id="SignalP"/>
    </source>
</evidence>
<organism evidence="3 4">
    <name type="scientific">Kwoniella dendrophila CBS 6074</name>
    <dbReference type="NCBI Taxonomy" id="1295534"/>
    <lineage>
        <taxon>Eukaryota</taxon>
        <taxon>Fungi</taxon>
        <taxon>Dikarya</taxon>
        <taxon>Basidiomycota</taxon>
        <taxon>Agaricomycotina</taxon>
        <taxon>Tremellomycetes</taxon>
        <taxon>Tremellales</taxon>
        <taxon>Cryptococcaceae</taxon>
        <taxon>Kwoniella</taxon>
    </lineage>
</organism>
<protein>
    <recommendedName>
        <fullName evidence="5">ASST-domain-containing protein</fullName>
    </recommendedName>
</protein>
<dbReference type="RefSeq" id="XP_066071943.1">
    <property type="nucleotide sequence ID" value="XM_066215846.1"/>
</dbReference>
<sequence>MISPILALCSILPLSQAVYQNSAEYSSGALGASPAQSFHSVNYTVVDFNINVPASSELSPGYLFLAPRGTDVATPAPLIMTNQGDLIWDGTEYGYTQSMAFQVSTYQQQGVITLWQGQFNGAGYGIGYGLVLDQGYNVVANVTTTIEGSGVDFHEFYITDNDTALLTVYINEEYDLTSYNVTTSDGSKGWILGGAFQEIEVSTGEALFTWKSLDHVDPNLCHASPGDTGTATTNPWDYFHINSIEKDNAGNYLISSRHCHAVYYISKDTGEILWSIGGKNSTFTMGDKTNFEWQHMARWQDNFTRINLFDNAATSWESDETMARGLLLNIDQSNRSVTLETEYLPWNQTVASSQGSMELQSNGNWLLGWGQNPFFSEYTSDGTLLSSTQFGVGNVQSYRVLRSEWIGYPSKTSPRISLNSNATTSQIDIYTSWNGATEVSSWQLLGSNSTDIEGQTITQTNKTSFETKFSIDLSTLNTYQWIQTKALNSNGSILGYSNFLSLNGDNSTETSNEQEKNQITLGTSTPTFTSSIKASSTAATTTGNSNSSKQSNGQTRLMINTGCVLLSMISVAALL</sequence>
<evidence type="ECO:0000256" key="1">
    <source>
        <dbReference type="SAM" id="MobiDB-lite"/>
    </source>
</evidence>
<dbReference type="Proteomes" id="UP001355207">
    <property type="component" value="Chromosome 1"/>
</dbReference>
<reference evidence="3 4" key="1">
    <citation type="submission" date="2024-01" db="EMBL/GenBank/DDBJ databases">
        <title>Comparative genomics of Cryptococcus and Kwoniella reveals pathogenesis evolution and contrasting modes of karyotype evolution via chromosome fusion or intercentromeric recombination.</title>
        <authorList>
            <person name="Coelho M.A."/>
            <person name="David-Palma M."/>
            <person name="Shea T."/>
            <person name="Bowers K."/>
            <person name="McGinley-Smith S."/>
            <person name="Mohammad A.W."/>
            <person name="Gnirke A."/>
            <person name="Yurkov A.M."/>
            <person name="Nowrousian M."/>
            <person name="Sun S."/>
            <person name="Cuomo C.A."/>
            <person name="Heitman J."/>
        </authorList>
    </citation>
    <scope>NUCLEOTIDE SEQUENCE [LARGE SCALE GENOMIC DNA]</scope>
    <source>
        <strain evidence="3 4">CBS 6074</strain>
    </source>
</reference>
<feature type="signal peptide" evidence="2">
    <location>
        <begin position="1"/>
        <end position="17"/>
    </location>
</feature>
<dbReference type="EMBL" id="CP144098">
    <property type="protein sequence ID" value="WWC85180.1"/>
    <property type="molecule type" value="Genomic_DNA"/>
</dbReference>